<evidence type="ECO:0000256" key="2">
    <source>
        <dbReference type="SAM" id="MobiDB-lite"/>
    </source>
</evidence>
<dbReference type="InterPro" id="IPR013783">
    <property type="entry name" value="Ig-like_fold"/>
</dbReference>
<dbReference type="SMART" id="SM00128">
    <property type="entry name" value="IPPc"/>
    <property type="match status" value="1"/>
</dbReference>
<dbReference type="Pfam" id="PF22669">
    <property type="entry name" value="Exo_endo_phos2"/>
    <property type="match status" value="2"/>
</dbReference>
<dbReference type="AlphaFoldDB" id="A0A1D2JKX0"/>
<dbReference type="GO" id="GO:0004439">
    <property type="term" value="F:phosphatidylinositol-4,5-bisphosphate 5-phosphatase activity"/>
    <property type="evidence" value="ECO:0007669"/>
    <property type="project" value="TreeGrafter"/>
</dbReference>
<gene>
    <name evidence="4" type="ORF">ACO22_01715</name>
</gene>
<dbReference type="Proteomes" id="UP000242814">
    <property type="component" value="Unassembled WGS sequence"/>
</dbReference>
<dbReference type="SUPFAM" id="SSF56219">
    <property type="entry name" value="DNase I-like"/>
    <property type="match status" value="1"/>
</dbReference>
<dbReference type="EMBL" id="LZYO01000045">
    <property type="protein sequence ID" value="ODH40016.1"/>
    <property type="molecule type" value="Genomic_DNA"/>
</dbReference>
<feature type="coiled-coil region" evidence="1">
    <location>
        <begin position="455"/>
        <end position="482"/>
    </location>
</feature>
<dbReference type="Pfam" id="PF21310">
    <property type="entry name" value="OCRL-like_ASH"/>
    <property type="match status" value="1"/>
</dbReference>
<feature type="compositionally biased region" description="Polar residues" evidence="2">
    <location>
        <begin position="982"/>
        <end position="992"/>
    </location>
</feature>
<organism evidence="4 5">
    <name type="scientific">Paracoccidioides brasiliensis</name>
    <dbReference type="NCBI Taxonomy" id="121759"/>
    <lineage>
        <taxon>Eukaryota</taxon>
        <taxon>Fungi</taxon>
        <taxon>Dikarya</taxon>
        <taxon>Ascomycota</taxon>
        <taxon>Pezizomycotina</taxon>
        <taxon>Eurotiomycetes</taxon>
        <taxon>Eurotiomycetidae</taxon>
        <taxon>Onygenales</taxon>
        <taxon>Ajellomycetaceae</taxon>
        <taxon>Paracoccidioides</taxon>
    </lineage>
</organism>
<feature type="compositionally biased region" description="Low complexity" evidence="2">
    <location>
        <begin position="348"/>
        <end position="367"/>
    </location>
</feature>
<feature type="compositionally biased region" description="Polar residues" evidence="2">
    <location>
        <begin position="21"/>
        <end position="38"/>
    </location>
</feature>
<feature type="compositionally biased region" description="Low complexity" evidence="2">
    <location>
        <begin position="957"/>
        <end position="971"/>
    </location>
</feature>
<feature type="region of interest" description="Disordered" evidence="2">
    <location>
        <begin position="646"/>
        <end position="689"/>
    </location>
</feature>
<dbReference type="InterPro" id="IPR046985">
    <property type="entry name" value="IP5"/>
</dbReference>
<sequence>MSLREVESNPADVPGTFFDSLDSNGDDSPQSSDFQSLSRAVKARKAEFTRQRQIRVKIGTWNVAALPGTEADIGYWFVKPSGLNRENELYARSGNAKKAHRRNGEAGSWVDQELVGRGSAQWNTGSLEPPAPGAPGDDVDIYVLGLQEIVDVSSPSESLKPYVDPAPSDRWKEAVQNALPLGYKLISSQQLVGLLLLVYASPSVAPTISSVSSVGVGTGVMGYMGNKGGVATRIVVGGTTRLVFVNCHLAAGADKGSLDRRNWDASQIISRAKFNPLEEGDDILEDDGNMIGYEEFGFWFGDLNYRLEDIPGDDVRRLLHLHTENKFHAMKPPSIHDEKASLSSPTQNSNGNSIGSGRSSIGTRSNSLSPEPHISLEDNSTFDPHLDPASLVTTLASLLPHDQLHRQQRNGKALYDGWREGHISFLPTYKYDIGTTGTFDSSEKRRGPSWCDRILFRTRHDYLEYKRKLKEAEEAKKRDEEMKSLGLEQDAENDSVLFDYDPEVDGANDYDENVDTTGATTASDNDQTESKDIIRLNFYTSHQDIVSSDHKPLAAEFTLTFDAVVPELKAKVHQEVVRELDKAENEARPGVTVVVENHPDDSDDNQASHIANDPNAVNFGQVRYDVPVSRSLTVANTSGVPATFSFHYRPPDKDEENGLTSPSWLRLQVDGSPDGDAQNPKTRPKYTLQPGETTNVQLILCIYDIAFVRELNNGEAKIEDIIVLRVTNGRDYFIPVHGSWLTSCFGFSLEDLTRMPENGARHFDPGAQPLRFTETHTKQDTRLSAPRELFRLTETIAELTERAVAEWDMVDDNSQSNLPPWSAEKLGWPFEAETWTLADSRERYHLLSRVRDALDTNTPFSSVFPPELPSRHRVELLSETLLSFLKSIRGGMITAPLWHELERHVTDLEKSKSSSLTTEQLQTQILEAISSSPVHSVSFTFVIFMLNRVVNEIAPLSPTNSLSSPLSPTTSKPFVSRRTHSISETSLSDPLQSTPASPSTITNSAPASSTANAMSRTFSIRLGKPGNQSTSGSYPDVPTTIAAKATAASARRQAVSKIFAKIFAQTIFSNDIGRPEKERERRVWEDRRKAILEPFLRQLEEEMASIEQALLKLRREVGTIQDWHVNFIERLNEIDRKVLDLQSLLKWSCHHFHW</sequence>
<feature type="compositionally biased region" description="Low complexity" evidence="2">
    <location>
        <begin position="993"/>
        <end position="1012"/>
    </location>
</feature>
<reference evidence="4 5" key="1">
    <citation type="submission" date="2016-06" db="EMBL/GenBank/DDBJ databases">
        <authorList>
            <person name="Kjaerup R.B."/>
            <person name="Dalgaard T.S."/>
            <person name="Juul-Madsen H.R."/>
        </authorList>
    </citation>
    <scope>NUCLEOTIDE SEQUENCE [LARGE SCALE GENOMIC DNA]</scope>
    <source>
        <strain evidence="4 5">Pb300</strain>
    </source>
</reference>
<feature type="compositionally biased region" description="Polar residues" evidence="2">
    <location>
        <begin position="515"/>
        <end position="525"/>
    </location>
</feature>
<protein>
    <recommendedName>
        <fullName evidence="3">Inositol polyphosphate-related phosphatase domain-containing protein</fullName>
    </recommendedName>
</protein>
<name>A0A1D2JKX0_PARBR</name>
<accession>A0A1D2JKX0</accession>
<proteinExistence type="predicted"/>
<dbReference type="VEuPathDB" id="FungiDB:PADG_02711"/>
<feature type="region of interest" description="Disordered" evidence="2">
    <location>
        <begin position="507"/>
        <end position="526"/>
    </location>
</feature>
<dbReference type="VEuPathDB" id="FungiDB:PABG_00302"/>
<dbReference type="Gene3D" id="2.60.40.10">
    <property type="entry name" value="Immunoglobulins"/>
    <property type="match status" value="1"/>
</dbReference>
<dbReference type="GO" id="GO:0046856">
    <property type="term" value="P:phosphatidylinositol dephosphorylation"/>
    <property type="evidence" value="ECO:0007669"/>
    <property type="project" value="InterPro"/>
</dbReference>
<feature type="region of interest" description="Disordered" evidence="2">
    <location>
        <begin position="957"/>
        <end position="1012"/>
    </location>
</feature>
<evidence type="ECO:0000259" key="3">
    <source>
        <dbReference type="SMART" id="SM00128"/>
    </source>
</evidence>
<evidence type="ECO:0000256" key="1">
    <source>
        <dbReference type="SAM" id="Coils"/>
    </source>
</evidence>
<feature type="region of interest" description="Disordered" evidence="2">
    <location>
        <begin position="329"/>
        <end position="382"/>
    </location>
</feature>
<feature type="domain" description="Inositol polyphosphate-related phosphatase" evidence="3">
    <location>
        <begin position="52"/>
        <end position="494"/>
    </location>
</feature>
<dbReference type="InterPro" id="IPR000300">
    <property type="entry name" value="IPPc"/>
</dbReference>
<dbReference type="InterPro" id="IPR048869">
    <property type="entry name" value="OCRL-1_2_ASH"/>
</dbReference>
<dbReference type="InterPro" id="IPR036691">
    <property type="entry name" value="Endo/exonu/phosph_ase_sf"/>
</dbReference>
<keyword evidence="1" id="KW-0175">Coiled coil</keyword>
<feature type="region of interest" description="Disordered" evidence="2">
    <location>
        <begin position="1"/>
        <end position="38"/>
    </location>
</feature>
<evidence type="ECO:0000313" key="5">
    <source>
        <dbReference type="Proteomes" id="UP000242814"/>
    </source>
</evidence>
<comment type="caution">
    <text evidence="4">The sequence shown here is derived from an EMBL/GenBank/DDBJ whole genome shotgun (WGS) entry which is preliminary data.</text>
</comment>
<dbReference type="Gene3D" id="3.60.10.10">
    <property type="entry name" value="Endonuclease/exonuclease/phosphatase"/>
    <property type="match status" value="1"/>
</dbReference>
<evidence type="ECO:0000313" key="4">
    <source>
        <dbReference type="EMBL" id="ODH40016.1"/>
    </source>
</evidence>
<dbReference type="PANTHER" id="PTHR11200">
    <property type="entry name" value="INOSITOL 5-PHOSPHATASE"/>
    <property type="match status" value="1"/>
</dbReference>
<dbReference type="PANTHER" id="PTHR11200:SF300">
    <property type="entry name" value="TYPE II INOSITOL 1,4,5-TRISPHOSPHATE 5-PHOSPHATASE"/>
    <property type="match status" value="1"/>
</dbReference>